<dbReference type="OrthoDB" id="9804019at2"/>
<dbReference type="SUPFAM" id="SSF52540">
    <property type="entry name" value="P-loop containing nucleoside triphosphate hydrolases"/>
    <property type="match status" value="1"/>
</dbReference>
<protein>
    <submittedName>
        <fullName evidence="7">Anaerobic nitric oxide reductase transcription regulator</fullName>
    </submittedName>
</protein>
<dbReference type="SUPFAM" id="SSF46689">
    <property type="entry name" value="Homeodomain-like"/>
    <property type="match status" value="1"/>
</dbReference>
<dbReference type="Proteomes" id="UP000294489">
    <property type="component" value="Unassembled WGS sequence"/>
</dbReference>
<keyword evidence="3" id="KW-0805">Transcription regulation</keyword>
<dbReference type="FunFam" id="3.40.50.300:FF:000006">
    <property type="entry name" value="DNA-binding transcriptional regulator NtrC"/>
    <property type="match status" value="1"/>
</dbReference>
<comment type="caution">
    <text evidence="7">The sequence shown here is derived from an EMBL/GenBank/DDBJ whole genome shotgun (WGS) entry which is preliminary data.</text>
</comment>
<keyword evidence="2" id="KW-0067">ATP-binding</keyword>
<evidence type="ECO:0000256" key="3">
    <source>
        <dbReference type="ARBA" id="ARBA00023015"/>
    </source>
</evidence>
<keyword evidence="5" id="KW-0804">Transcription</keyword>
<dbReference type="SMART" id="SM00065">
    <property type="entry name" value="GAF"/>
    <property type="match status" value="1"/>
</dbReference>
<dbReference type="EMBL" id="SOEC01000013">
    <property type="protein sequence ID" value="TDX27671.1"/>
    <property type="molecule type" value="Genomic_DNA"/>
</dbReference>
<sequence>MTSFFVALGTLLNRMSDGHSISTQHGVWIQLLETLLARYPADACTLMIADRGSLRPIAALGLPDDVYGRHYRLSDHPRLAAIVDHPDVCRFDPDCALPDPFDGLLDDKLTEVHDCMGVALSDAGQLIGVLTLDALTPGQFDPIDKQELRAAAKMLAGALRLTQRLEQTGSASHDAFDKSQLSPTEVHWRSPAMRRLDEAVKLVAPTDMTVLLHGETGVGKERIVRRLHMLSAQRDHRLVRVNCAALPEHLIESELFGHRRGAFSGAIKDHRGYFAVADKSTLMLDEIGELPLSLQPKLLRVIQEGEIQPLGSERPQRVDVRIIAVTNRDLAAEVEAGRFREDLYHRLSAFPLQVPALRDRRDDILLLAGSFLEENRIRLKLSNLRLDPDAEAALQGWHWPGNVRELEHTLSRAALRALGETFTEDPVNPRPRRAVSITRLHLDLPETSANPLDDLLPSNEDELIPRAWVALREATDHFQRRYIYRALASHGDNWAATARALSTDNGNLHRLGKRLGLK</sequence>
<dbReference type="Gene3D" id="1.10.10.60">
    <property type="entry name" value="Homeodomain-like"/>
    <property type="match status" value="1"/>
</dbReference>
<gene>
    <name evidence="7" type="ORF">DFO67_113103</name>
</gene>
<dbReference type="Pfam" id="PF25601">
    <property type="entry name" value="AAA_lid_14"/>
    <property type="match status" value="1"/>
</dbReference>
<dbReference type="InterPro" id="IPR009057">
    <property type="entry name" value="Homeodomain-like_sf"/>
</dbReference>
<dbReference type="GO" id="GO:0003677">
    <property type="term" value="F:DNA binding"/>
    <property type="evidence" value="ECO:0007669"/>
    <property type="project" value="UniProtKB-KW"/>
</dbReference>
<dbReference type="Pfam" id="PF00158">
    <property type="entry name" value="Sigma54_activat"/>
    <property type="match status" value="1"/>
</dbReference>
<evidence type="ECO:0000256" key="5">
    <source>
        <dbReference type="ARBA" id="ARBA00023163"/>
    </source>
</evidence>
<dbReference type="InterPro" id="IPR058031">
    <property type="entry name" value="AAA_lid_NorR"/>
</dbReference>
<dbReference type="Gene3D" id="3.40.50.300">
    <property type="entry name" value="P-loop containing nucleotide triphosphate hydrolases"/>
    <property type="match status" value="1"/>
</dbReference>
<dbReference type="SUPFAM" id="SSF55781">
    <property type="entry name" value="GAF domain-like"/>
    <property type="match status" value="1"/>
</dbReference>
<keyword evidence="1" id="KW-0547">Nucleotide-binding</keyword>
<evidence type="ECO:0000256" key="2">
    <source>
        <dbReference type="ARBA" id="ARBA00022840"/>
    </source>
</evidence>
<dbReference type="PANTHER" id="PTHR32071">
    <property type="entry name" value="TRANSCRIPTIONAL REGULATORY PROTEIN"/>
    <property type="match status" value="1"/>
</dbReference>
<dbReference type="InterPro" id="IPR025944">
    <property type="entry name" value="Sigma_54_int_dom_CS"/>
</dbReference>
<feature type="domain" description="Sigma-54 factor interaction" evidence="6">
    <location>
        <begin position="186"/>
        <end position="415"/>
    </location>
</feature>
<dbReference type="InterPro" id="IPR002078">
    <property type="entry name" value="Sigma_54_int"/>
</dbReference>
<dbReference type="Gene3D" id="1.10.8.60">
    <property type="match status" value="1"/>
</dbReference>
<name>A0A4R8FYB6_9GAMM</name>
<dbReference type="InterPro" id="IPR003018">
    <property type="entry name" value="GAF"/>
</dbReference>
<dbReference type="PANTHER" id="PTHR32071:SF35">
    <property type="entry name" value="ANAEROBIC NITRIC OXIDE REDUCTASE TRANSCRIPTION REGULATOR NORR"/>
    <property type="match status" value="1"/>
</dbReference>
<dbReference type="InterPro" id="IPR025662">
    <property type="entry name" value="Sigma_54_int_dom_ATP-bd_1"/>
</dbReference>
<evidence type="ECO:0000313" key="8">
    <source>
        <dbReference type="Proteomes" id="UP000294489"/>
    </source>
</evidence>
<dbReference type="GO" id="GO:0005524">
    <property type="term" value="F:ATP binding"/>
    <property type="evidence" value="ECO:0007669"/>
    <property type="project" value="UniProtKB-KW"/>
</dbReference>
<dbReference type="Gene3D" id="3.30.450.40">
    <property type="match status" value="1"/>
</dbReference>
<dbReference type="RefSeq" id="WP_134019069.1">
    <property type="nucleotide sequence ID" value="NZ_SOEC01000013.1"/>
</dbReference>
<dbReference type="PROSITE" id="PS00675">
    <property type="entry name" value="SIGMA54_INTERACT_1"/>
    <property type="match status" value="1"/>
</dbReference>
<reference evidence="7 8" key="1">
    <citation type="submission" date="2019-03" db="EMBL/GenBank/DDBJ databases">
        <title>Freshwater and sediment microbial communities from various areas in North America, analyzing microbe dynamics in response to fracking.</title>
        <authorList>
            <person name="Lamendella R."/>
        </authorList>
    </citation>
    <scope>NUCLEOTIDE SEQUENCE [LARGE SCALE GENOMIC DNA]</scope>
    <source>
        <strain evidence="7 8">6_TX</strain>
    </source>
</reference>
<keyword evidence="4" id="KW-0238">DNA-binding</keyword>
<dbReference type="InterPro" id="IPR027417">
    <property type="entry name" value="P-loop_NTPase"/>
</dbReference>
<proteinExistence type="predicted"/>
<dbReference type="Pfam" id="PF01590">
    <property type="entry name" value="GAF"/>
    <property type="match status" value="1"/>
</dbReference>
<evidence type="ECO:0000313" key="7">
    <source>
        <dbReference type="EMBL" id="TDX27671.1"/>
    </source>
</evidence>
<evidence type="ECO:0000259" key="6">
    <source>
        <dbReference type="PROSITE" id="PS50045"/>
    </source>
</evidence>
<organism evidence="7 8">
    <name type="scientific">Modicisalibacter xianhensis</name>
    <dbReference type="NCBI Taxonomy" id="442341"/>
    <lineage>
        <taxon>Bacteria</taxon>
        <taxon>Pseudomonadati</taxon>
        <taxon>Pseudomonadota</taxon>
        <taxon>Gammaproteobacteria</taxon>
        <taxon>Oceanospirillales</taxon>
        <taxon>Halomonadaceae</taxon>
        <taxon>Modicisalibacter</taxon>
    </lineage>
</organism>
<dbReference type="GO" id="GO:0006355">
    <property type="term" value="P:regulation of DNA-templated transcription"/>
    <property type="evidence" value="ECO:0007669"/>
    <property type="project" value="InterPro"/>
</dbReference>
<accession>A0A4R8FYB6</accession>
<dbReference type="NCBIfam" id="NF003451">
    <property type="entry name" value="PRK05022.1"/>
    <property type="match status" value="1"/>
</dbReference>
<evidence type="ECO:0000256" key="1">
    <source>
        <dbReference type="ARBA" id="ARBA00022741"/>
    </source>
</evidence>
<evidence type="ECO:0000256" key="4">
    <source>
        <dbReference type="ARBA" id="ARBA00023125"/>
    </source>
</evidence>
<dbReference type="InterPro" id="IPR003593">
    <property type="entry name" value="AAA+_ATPase"/>
</dbReference>
<dbReference type="AlphaFoldDB" id="A0A4R8FYB6"/>
<dbReference type="SMART" id="SM00382">
    <property type="entry name" value="AAA"/>
    <property type="match status" value="1"/>
</dbReference>
<dbReference type="PROSITE" id="PS50045">
    <property type="entry name" value="SIGMA54_INTERACT_4"/>
    <property type="match status" value="1"/>
</dbReference>
<dbReference type="CDD" id="cd00009">
    <property type="entry name" value="AAA"/>
    <property type="match status" value="1"/>
</dbReference>
<dbReference type="InterPro" id="IPR029016">
    <property type="entry name" value="GAF-like_dom_sf"/>
</dbReference>
<dbReference type="PROSITE" id="PS00688">
    <property type="entry name" value="SIGMA54_INTERACT_3"/>
    <property type="match status" value="1"/>
</dbReference>